<protein>
    <recommendedName>
        <fullName evidence="7">BZIP domain-containing protein</fullName>
    </recommendedName>
</protein>
<evidence type="ECO:0000256" key="4">
    <source>
        <dbReference type="ARBA" id="ARBA00023163"/>
    </source>
</evidence>
<gene>
    <name evidence="8" type="ORF">COCSUDRAFT_63523</name>
</gene>
<evidence type="ECO:0000256" key="2">
    <source>
        <dbReference type="ARBA" id="ARBA00023015"/>
    </source>
</evidence>
<feature type="compositionally biased region" description="Low complexity" evidence="6">
    <location>
        <begin position="1"/>
        <end position="21"/>
    </location>
</feature>
<dbReference type="Pfam" id="PF00170">
    <property type="entry name" value="bZIP_1"/>
    <property type="match status" value="1"/>
</dbReference>
<dbReference type="Proteomes" id="UP000007264">
    <property type="component" value="Unassembled WGS sequence"/>
</dbReference>
<evidence type="ECO:0000313" key="8">
    <source>
        <dbReference type="EMBL" id="EIE23160.1"/>
    </source>
</evidence>
<dbReference type="SUPFAM" id="SSF57959">
    <property type="entry name" value="Leucine zipper domain"/>
    <property type="match status" value="1"/>
</dbReference>
<dbReference type="AlphaFoldDB" id="I0YXP1"/>
<feature type="compositionally biased region" description="Low complexity" evidence="6">
    <location>
        <begin position="363"/>
        <end position="376"/>
    </location>
</feature>
<accession>I0YXP1</accession>
<dbReference type="SMART" id="SM00338">
    <property type="entry name" value="BRLZ"/>
    <property type="match status" value="1"/>
</dbReference>
<dbReference type="Gene3D" id="1.20.5.170">
    <property type="match status" value="1"/>
</dbReference>
<feature type="compositionally biased region" description="Pro residues" evidence="6">
    <location>
        <begin position="300"/>
        <end position="309"/>
    </location>
</feature>
<feature type="region of interest" description="Disordered" evidence="6">
    <location>
        <begin position="245"/>
        <end position="313"/>
    </location>
</feature>
<comment type="caution">
    <text evidence="8">The sequence shown here is derived from an EMBL/GenBank/DDBJ whole genome shotgun (WGS) entry which is preliminary data.</text>
</comment>
<proteinExistence type="predicted"/>
<dbReference type="CDD" id="cd14702">
    <property type="entry name" value="bZIP_plant_GBF1"/>
    <property type="match status" value="1"/>
</dbReference>
<evidence type="ECO:0000259" key="7">
    <source>
        <dbReference type="PROSITE" id="PS50217"/>
    </source>
</evidence>
<evidence type="ECO:0000256" key="5">
    <source>
        <dbReference type="ARBA" id="ARBA00023242"/>
    </source>
</evidence>
<evidence type="ECO:0000256" key="1">
    <source>
        <dbReference type="ARBA" id="ARBA00004123"/>
    </source>
</evidence>
<keyword evidence="5" id="KW-0539">Nucleus</keyword>
<dbReference type="InterPro" id="IPR045314">
    <property type="entry name" value="bZIP_plant_GBF1"/>
</dbReference>
<feature type="region of interest" description="Disordered" evidence="6">
    <location>
        <begin position="363"/>
        <end position="438"/>
    </location>
</feature>
<feature type="compositionally biased region" description="Low complexity" evidence="6">
    <location>
        <begin position="549"/>
        <end position="561"/>
    </location>
</feature>
<name>I0YXP1_COCSC</name>
<dbReference type="GO" id="GO:0005634">
    <property type="term" value="C:nucleus"/>
    <property type="evidence" value="ECO:0007669"/>
    <property type="project" value="UniProtKB-SubCell"/>
</dbReference>
<dbReference type="KEGG" id="csl:COCSUDRAFT_63523"/>
<organism evidence="8 9">
    <name type="scientific">Coccomyxa subellipsoidea (strain C-169)</name>
    <name type="common">Green microalga</name>
    <dbReference type="NCBI Taxonomy" id="574566"/>
    <lineage>
        <taxon>Eukaryota</taxon>
        <taxon>Viridiplantae</taxon>
        <taxon>Chlorophyta</taxon>
        <taxon>core chlorophytes</taxon>
        <taxon>Trebouxiophyceae</taxon>
        <taxon>Trebouxiophyceae incertae sedis</taxon>
        <taxon>Coccomyxaceae</taxon>
        <taxon>Coccomyxa</taxon>
        <taxon>Coccomyxa subellipsoidea</taxon>
    </lineage>
</organism>
<sequence>MSEQEAAPASPAEDSEATASDSSRHAADEKHDGSPVSTATDDARQGRSRRGLRARPEQALPVSRHGAHEISARTGPPGRAAAAANVVNTPGVATPSLSAPLLGPAQATPSTASGQLAPGEAALHHVLSGHSAATFLDASGSPRWQGSSGSATLSGRNSLLSSLDSLLAARQASAPVGGARRQPATGAERMLAGLLGALRHQQRTAEGGPGPPAAAAAAAPLGAVAQQVSDANTIQAFLNSVGFKLRTPDQGDSTNAPPPSTQLPRQPSSLPKGKEAVAESAEAPAPQGSRGLQRTNSLPIPDPGTPPPHHPQESATVAFQLGQPITNPFAGFANDLLQRQASSLASHPPLHWSTAALAAAAQPPSAAGAAQQARPPTSSFVFLQPPKSLPVNSDTASRRSGDAQRAPSGGRGISSKRKAGGEAPAEQSAESLPRPNLTHALGDALDWSASSKPGLPQQWSALQAAASAPTVAAAGQDLQRHAGDFLRQMQESMPAAMRISQSLPPRSLLTADSYRALERSLDAAGQGSGRAIAEEVQRLLGRARAQASAAGAPREAAAAAARADESDAGADDSEAPREGEPAADTLEDRIKRRRLSNRESARRTRQRRNSEMAALRGTNEALQADAEKLRAQVADLAAANHALLSSIPGLGDPKLQELAAENAALKLELLELRAAVTQHLAAHASQLPYAQSIALSQVIEQARRQANAEENEEGA</sequence>
<dbReference type="EMBL" id="AGSI01000008">
    <property type="protein sequence ID" value="EIE23160.1"/>
    <property type="molecule type" value="Genomic_DNA"/>
</dbReference>
<dbReference type="InterPro" id="IPR004827">
    <property type="entry name" value="bZIP"/>
</dbReference>
<reference evidence="8 9" key="1">
    <citation type="journal article" date="2012" name="Genome Biol.">
        <title>The genome of the polar eukaryotic microalga coccomyxa subellipsoidea reveals traits of cold adaptation.</title>
        <authorList>
            <person name="Blanc G."/>
            <person name="Agarkova I."/>
            <person name="Grimwood J."/>
            <person name="Kuo A."/>
            <person name="Brueggeman A."/>
            <person name="Dunigan D."/>
            <person name="Gurnon J."/>
            <person name="Ladunga I."/>
            <person name="Lindquist E."/>
            <person name="Lucas S."/>
            <person name="Pangilinan J."/>
            <person name="Proschold T."/>
            <person name="Salamov A."/>
            <person name="Schmutz J."/>
            <person name="Weeks D."/>
            <person name="Yamada T."/>
            <person name="Claverie J.M."/>
            <person name="Grigoriev I."/>
            <person name="Van Etten J."/>
            <person name="Lomsadze A."/>
            <person name="Borodovsky M."/>
        </authorList>
    </citation>
    <scope>NUCLEOTIDE SEQUENCE [LARGE SCALE GENOMIC DNA]</scope>
    <source>
        <strain evidence="8 9">C-169</strain>
    </source>
</reference>
<keyword evidence="9" id="KW-1185">Reference proteome</keyword>
<dbReference type="GO" id="GO:0003700">
    <property type="term" value="F:DNA-binding transcription factor activity"/>
    <property type="evidence" value="ECO:0007669"/>
    <property type="project" value="InterPro"/>
</dbReference>
<feature type="compositionally biased region" description="Low complexity" evidence="6">
    <location>
        <begin position="72"/>
        <end position="94"/>
    </location>
</feature>
<evidence type="ECO:0000256" key="6">
    <source>
        <dbReference type="SAM" id="MobiDB-lite"/>
    </source>
</evidence>
<feature type="region of interest" description="Disordered" evidence="6">
    <location>
        <begin position="1"/>
        <end position="115"/>
    </location>
</feature>
<dbReference type="OrthoDB" id="10619969at2759"/>
<feature type="region of interest" description="Disordered" evidence="6">
    <location>
        <begin position="549"/>
        <end position="617"/>
    </location>
</feature>
<evidence type="ECO:0000313" key="9">
    <source>
        <dbReference type="Proteomes" id="UP000007264"/>
    </source>
</evidence>
<dbReference type="InterPro" id="IPR046347">
    <property type="entry name" value="bZIP_sf"/>
</dbReference>
<evidence type="ECO:0000256" key="3">
    <source>
        <dbReference type="ARBA" id="ARBA00023125"/>
    </source>
</evidence>
<feature type="domain" description="BZIP" evidence="7">
    <location>
        <begin position="587"/>
        <end position="636"/>
    </location>
</feature>
<dbReference type="PROSITE" id="PS00036">
    <property type="entry name" value="BZIP_BASIC"/>
    <property type="match status" value="1"/>
</dbReference>
<dbReference type="GO" id="GO:0003677">
    <property type="term" value="F:DNA binding"/>
    <property type="evidence" value="ECO:0007669"/>
    <property type="project" value="UniProtKB-KW"/>
</dbReference>
<keyword evidence="2" id="KW-0805">Transcription regulation</keyword>
<comment type="subcellular location">
    <subcellularLocation>
        <location evidence="1">Nucleus</location>
    </subcellularLocation>
</comment>
<feature type="compositionally biased region" description="Basic and acidic residues" evidence="6">
    <location>
        <begin position="574"/>
        <end position="602"/>
    </location>
</feature>
<dbReference type="GeneID" id="17041148"/>
<dbReference type="RefSeq" id="XP_005647704.1">
    <property type="nucleotide sequence ID" value="XM_005647647.1"/>
</dbReference>
<keyword evidence="3" id="KW-0238">DNA-binding</keyword>
<dbReference type="PROSITE" id="PS50217">
    <property type="entry name" value="BZIP"/>
    <property type="match status" value="1"/>
</dbReference>
<feature type="compositionally biased region" description="Basic and acidic residues" evidence="6">
    <location>
        <begin position="22"/>
        <end position="33"/>
    </location>
</feature>
<keyword evidence="4" id="KW-0804">Transcription</keyword>